<evidence type="ECO:0000256" key="2">
    <source>
        <dbReference type="ARBA" id="ARBA00022679"/>
    </source>
</evidence>
<dbReference type="GO" id="GO:0032259">
    <property type="term" value="P:methylation"/>
    <property type="evidence" value="ECO:0007669"/>
    <property type="project" value="UniProtKB-KW"/>
</dbReference>
<feature type="domain" description="Hcy-binding" evidence="3">
    <location>
        <begin position="3"/>
        <end position="309"/>
    </location>
</feature>
<dbReference type="PROSITE" id="PS50970">
    <property type="entry name" value="HCY"/>
    <property type="match status" value="1"/>
</dbReference>
<sequence>MAPNRPNVFAADTTVITDGGLETWLLFQNNIDLPGFAAYPLVANEPGRQLLLDYYRGFVDIATHHEMGLELDAPTWRANPDWAATLGHDRNELARHIDLSIELIASVKADWAGSGPCILGGVVGPRGDGYRIDATMSAAEAAGYHSFQIDRMASAGAELVSALTLGYVDEAIGVTEAAQAAGLPVVISFTLETDGRLPSSMGLDEAIAAVDAATGAYPEHYMINCAHPAHFDSVPVRDSAWTARIGGLRANASQLSHAELDVMTELDDGDPDDLAARYAVLRTVMPGLKVVGGCCGTDHRHVAAIAATAATYSTEAQRTV</sequence>
<dbReference type="PANTHER" id="PTHR11103">
    <property type="entry name" value="SLR1189 PROTEIN"/>
    <property type="match status" value="1"/>
</dbReference>
<dbReference type="GO" id="GO:0008168">
    <property type="term" value="F:methyltransferase activity"/>
    <property type="evidence" value="ECO:0007669"/>
    <property type="project" value="UniProtKB-KW"/>
</dbReference>
<accession>A0A6J6QU65</accession>
<dbReference type="InterPro" id="IPR003726">
    <property type="entry name" value="HCY_dom"/>
</dbReference>
<gene>
    <name evidence="4" type="ORF">UFOPK2602_01245</name>
</gene>
<name>A0A6J6QU65_9ZZZZ</name>
<dbReference type="PANTHER" id="PTHR11103:SF18">
    <property type="entry name" value="SLR1189 PROTEIN"/>
    <property type="match status" value="1"/>
</dbReference>
<evidence type="ECO:0000259" key="3">
    <source>
        <dbReference type="PROSITE" id="PS50970"/>
    </source>
</evidence>
<dbReference type="AlphaFoldDB" id="A0A6J6QU65"/>
<evidence type="ECO:0000256" key="1">
    <source>
        <dbReference type="ARBA" id="ARBA00022603"/>
    </source>
</evidence>
<keyword evidence="2" id="KW-0808">Transferase</keyword>
<evidence type="ECO:0000313" key="4">
    <source>
        <dbReference type="EMBL" id="CAB4712548.1"/>
    </source>
</evidence>
<dbReference type="InterPro" id="IPR036589">
    <property type="entry name" value="HCY_dom_sf"/>
</dbReference>
<keyword evidence="1" id="KW-0489">Methyltransferase</keyword>
<dbReference type="Gene3D" id="3.20.20.330">
    <property type="entry name" value="Homocysteine-binding-like domain"/>
    <property type="match status" value="1"/>
</dbReference>
<dbReference type="SUPFAM" id="SSF82282">
    <property type="entry name" value="Homocysteine S-methyltransferase"/>
    <property type="match status" value="1"/>
</dbReference>
<dbReference type="EMBL" id="CAEZXX010000079">
    <property type="protein sequence ID" value="CAB4712548.1"/>
    <property type="molecule type" value="Genomic_DNA"/>
</dbReference>
<reference evidence="4" key="1">
    <citation type="submission" date="2020-05" db="EMBL/GenBank/DDBJ databases">
        <authorList>
            <person name="Chiriac C."/>
            <person name="Salcher M."/>
            <person name="Ghai R."/>
            <person name="Kavagutti S V."/>
        </authorList>
    </citation>
    <scope>NUCLEOTIDE SEQUENCE</scope>
</reference>
<organism evidence="4">
    <name type="scientific">freshwater metagenome</name>
    <dbReference type="NCBI Taxonomy" id="449393"/>
    <lineage>
        <taxon>unclassified sequences</taxon>
        <taxon>metagenomes</taxon>
        <taxon>ecological metagenomes</taxon>
    </lineage>
</organism>
<proteinExistence type="predicted"/>
<protein>
    <submittedName>
        <fullName evidence="4">Unannotated protein</fullName>
    </submittedName>
</protein>
<dbReference type="Pfam" id="PF02574">
    <property type="entry name" value="S-methyl_trans"/>
    <property type="match status" value="1"/>
</dbReference>